<dbReference type="InterPro" id="IPR027417">
    <property type="entry name" value="P-loop_NTPase"/>
</dbReference>
<dbReference type="AlphaFoldDB" id="A0A3P7DPK5"/>
<dbReference type="OrthoDB" id="5334845at2759"/>
<evidence type="ECO:0000313" key="2">
    <source>
        <dbReference type="Proteomes" id="UP000275846"/>
    </source>
</evidence>
<keyword evidence="2" id="KW-1185">Reference proteome</keyword>
<dbReference type="Proteomes" id="UP000275846">
    <property type="component" value="Unassembled WGS sequence"/>
</dbReference>
<protein>
    <submittedName>
        <fullName evidence="1">Uncharacterized protein</fullName>
    </submittedName>
</protein>
<dbReference type="Gene3D" id="1.10.8.60">
    <property type="match status" value="1"/>
</dbReference>
<organism evidence="1 2">
    <name type="scientific">Schistocephalus solidus</name>
    <name type="common">Tapeworm</name>
    <dbReference type="NCBI Taxonomy" id="70667"/>
    <lineage>
        <taxon>Eukaryota</taxon>
        <taxon>Metazoa</taxon>
        <taxon>Spiralia</taxon>
        <taxon>Lophotrochozoa</taxon>
        <taxon>Platyhelminthes</taxon>
        <taxon>Cestoda</taxon>
        <taxon>Eucestoda</taxon>
        <taxon>Diphyllobothriidea</taxon>
        <taxon>Diphyllobothriidae</taxon>
        <taxon>Schistocephalus</taxon>
    </lineage>
</organism>
<dbReference type="EMBL" id="UYSU01046489">
    <property type="protein sequence ID" value="VDM05559.1"/>
    <property type="molecule type" value="Genomic_DNA"/>
</dbReference>
<accession>A0A3P7DPK5</accession>
<sequence length="49" mass="5538">MDDAALRRFPKRLLVPMPDLDARAQLLTILLHNQPDITLSASEINRVAQ</sequence>
<evidence type="ECO:0000313" key="1">
    <source>
        <dbReference type="EMBL" id="VDM05559.1"/>
    </source>
</evidence>
<proteinExistence type="predicted"/>
<gene>
    <name evidence="1" type="ORF">SSLN_LOCUS19173</name>
</gene>
<reference evidence="1 2" key="1">
    <citation type="submission" date="2018-11" db="EMBL/GenBank/DDBJ databases">
        <authorList>
            <consortium name="Pathogen Informatics"/>
        </authorList>
    </citation>
    <scope>NUCLEOTIDE SEQUENCE [LARGE SCALE GENOMIC DNA]</scope>
    <source>
        <strain evidence="1 2">NST_G2</strain>
    </source>
</reference>
<name>A0A3P7DPK5_SCHSO</name>
<dbReference type="Gene3D" id="3.40.50.300">
    <property type="entry name" value="P-loop containing nucleotide triphosphate hydrolases"/>
    <property type="match status" value="1"/>
</dbReference>